<name>A0A915HZ21_ROMCU</name>
<protein>
    <submittedName>
        <fullName evidence="3">Uncharacterized protein</fullName>
    </submittedName>
</protein>
<evidence type="ECO:0000313" key="2">
    <source>
        <dbReference type="Proteomes" id="UP000887565"/>
    </source>
</evidence>
<accession>A0A915HZ21</accession>
<sequence>MAIKTNGAQVAGITAIVGGIPAAGRGSVSLRAQRQQRVNTGRWKLPPNQGRSVQGYPCWQQWSQLQ</sequence>
<dbReference type="AlphaFoldDB" id="A0A915HZ21"/>
<feature type="region of interest" description="Disordered" evidence="1">
    <location>
        <begin position="31"/>
        <end position="52"/>
    </location>
</feature>
<evidence type="ECO:0000313" key="3">
    <source>
        <dbReference type="WBParaSite" id="nRc.2.0.1.t06683-RA"/>
    </source>
</evidence>
<keyword evidence="2" id="KW-1185">Reference proteome</keyword>
<proteinExistence type="predicted"/>
<reference evidence="3" key="1">
    <citation type="submission" date="2022-11" db="UniProtKB">
        <authorList>
            <consortium name="WormBaseParasite"/>
        </authorList>
    </citation>
    <scope>IDENTIFICATION</scope>
</reference>
<organism evidence="2 3">
    <name type="scientific">Romanomermis culicivorax</name>
    <name type="common">Nematode worm</name>
    <dbReference type="NCBI Taxonomy" id="13658"/>
    <lineage>
        <taxon>Eukaryota</taxon>
        <taxon>Metazoa</taxon>
        <taxon>Ecdysozoa</taxon>
        <taxon>Nematoda</taxon>
        <taxon>Enoplea</taxon>
        <taxon>Dorylaimia</taxon>
        <taxon>Mermithida</taxon>
        <taxon>Mermithoidea</taxon>
        <taxon>Mermithidae</taxon>
        <taxon>Romanomermis</taxon>
    </lineage>
</organism>
<dbReference type="WBParaSite" id="nRc.2.0.1.t06683-RA">
    <property type="protein sequence ID" value="nRc.2.0.1.t06683-RA"/>
    <property type="gene ID" value="nRc.2.0.1.g06683"/>
</dbReference>
<dbReference type="Proteomes" id="UP000887565">
    <property type="component" value="Unplaced"/>
</dbReference>
<evidence type="ECO:0000256" key="1">
    <source>
        <dbReference type="SAM" id="MobiDB-lite"/>
    </source>
</evidence>